<sequence length="220" mass="24687">MSTCPDKDLYSAYVDGELQSPWKEKIEVHLVSCEKCRSVVDSYRKISLKLSENSFPEPDLDGSFLKLYAKRQDCLKKMEFNKSKPTSWFYKSNKIPIPALAAAALFLFVLTPIIVLSTQESLEPSGTVAATEFKAIDSIINGLKPVNKFKLNVSNVLGVNEDVSVFEGKKKEINLSQYVNLYLPPSNNAEFDILKQEIKPQVLFLNTQNAITRTSVNNGQ</sequence>
<dbReference type="InterPro" id="IPR027383">
    <property type="entry name" value="Znf_put"/>
</dbReference>
<dbReference type="RefSeq" id="WP_002666767.1">
    <property type="nucleotide sequence ID" value="NZ_CM001795.1"/>
</dbReference>
<keyword evidence="1" id="KW-0472">Membrane</keyword>
<evidence type="ECO:0000256" key="1">
    <source>
        <dbReference type="SAM" id="Phobius"/>
    </source>
</evidence>
<evidence type="ECO:0000259" key="2">
    <source>
        <dbReference type="Pfam" id="PF13490"/>
    </source>
</evidence>
<name>A0A0E2EGQ5_TREDN</name>
<keyword evidence="1" id="KW-1133">Transmembrane helix</keyword>
<accession>A0A0E2EGQ5</accession>
<proteinExistence type="predicted"/>
<dbReference type="HOGENOM" id="CLU_1260992_0_0_12"/>
<evidence type="ECO:0000313" key="3">
    <source>
        <dbReference type="EMBL" id="EMB33154.1"/>
    </source>
</evidence>
<dbReference type="AlphaFoldDB" id="A0A0E2EGQ5"/>
<feature type="transmembrane region" description="Helical" evidence="1">
    <location>
        <begin position="95"/>
        <end position="116"/>
    </location>
</feature>
<feature type="domain" description="Putative zinc-finger" evidence="2">
    <location>
        <begin position="8"/>
        <end position="37"/>
    </location>
</feature>
<protein>
    <recommendedName>
        <fullName evidence="2">Putative zinc-finger domain-containing protein</fullName>
    </recommendedName>
</protein>
<dbReference type="Pfam" id="PF13490">
    <property type="entry name" value="zf-HC2"/>
    <property type="match status" value="1"/>
</dbReference>
<reference evidence="3" key="1">
    <citation type="submission" date="2012-01" db="EMBL/GenBank/DDBJ databases">
        <title>The Genome Sequence of Treponema denticola H-22.</title>
        <authorList>
            <consortium name="The Broad Institute Genome Sequencing Platform"/>
            <person name="Earl A."/>
            <person name="Ward D."/>
            <person name="Feldgarden M."/>
            <person name="Gevers D."/>
            <person name="Blanton J.M."/>
            <person name="Fenno C.J."/>
            <person name="Baranova O.V."/>
            <person name="Mathney J."/>
            <person name="Dewhirst F.E."/>
            <person name="Izard J."/>
            <person name="Young S.K."/>
            <person name="Zeng Q."/>
            <person name="Gargeya S."/>
            <person name="Fitzgerald M."/>
            <person name="Haas B."/>
            <person name="Abouelleil A."/>
            <person name="Alvarado L."/>
            <person name="Arachchi H.M."/>
            <person name="Berlin A."/>
            <person name="Chapman S.B."/>
            <person name="Gearin G."/>
            <person name="Goldberg J."/>
            <person name="Griggs A."/>
            <person name="Gujja S."/>
            <person name="Hansen M."/>
            <person name="Heiman D."/>
            <person name="Howarth C."/>
            <person name="Larimer J."/>
            <person name="Lui A."/>
            <person name="MacDonald P.J.P."/>
            <person name="McCowen C."/>
            <person name="Montmayeur A."/>
            <person name="Murphy C."/>
            <person name="Neiman D."/>
            <person name="Pearson M."/>
            <person name="Priest M."/>
            <person name="Roberts A."/>
            <person name="Saif S."/>
            <person name="Shea T."/>
            <person name="Sisk P."/>
            <person name="Stolte C."/>
            <person name="Sykes S."/>
            <person name="Wortman J."/>
            <person name="Nusbaum C."/>
            <person name="Birren B."/>
        </authorList>
    </citation>
    <scope>NUCLEOTIDE SEQUENCE [LARGE SCALE GENOMIC DNA]</scope>
    <source>
        <strain evidence="3">H-22</strain>
    </source>
</reference>
<dbReference type="EMBL" id="AGDV01000012">
    <property type="protein sequence ID" value="EMB33154.1"/>
    <property type="molecule type" value="Genomic_DNA"/>
</dbReference>
<organism evidence="3">
    <name type="scientific">Treponema denticola H-22</name>
    <dbReference type="NCBI Taxonomy" id="999432"/>
    <lineage>
        <taxon>Bacteria</taxon>
        <taxon>Pseudomonadati</taxon>
        <taxon>Spirochaetota</taxon>
        <taxon>Spirochaetia</taxon>
        <taxon>Spirochaetales</taxon>
        <taxon>Treponemataceae</taxon>
        <taxon>Treponema</taxon>
    </lineage>
</organism>
<keyword evidence="1" id="KW-0812">Transmembrane</keyword>
<dbReference type="Proteomes" id="UP000011705">
    <property type="component" value="Chromosome"/>
</dbReference>
<gene>
    <name evidence="3" type="ORF">HMPREF9726_01515</name>
</gene>
<comment type="caution">
    <text evidence="3">The sequence shown here is derived from an EMBL/GenBank/DDBJ whole genome shotgun (WGS) entry which is preliminary data.</text>
</comment>
<dbReference type="PATRIC" id="fig|999432.5.peg.1570"/>
<dbReference type="Gene3D" id="1.10.10.1320">
    <property type="entry name" value="Anti-sigma factor, zinc-finger domain"/>
    <property type="match status" value="1"/>
</dbReference>
<dbReference type="InterPro" id="IPR041916">
    <property type="entry name" value="Anti_sigma_zinc_sf"/>
</dbReference>